<dbReference type="AlphaFoldDB" id="A0A0Q9Y7K9"/>
<proteinExistence type="predicted"/>
<gene>
    <name evidence="1" type="ORF">ACA29_02900</name>
</gene>
<organism evidence="1 2">
    <name type="scientific">Lederbergia galactosidilytica</name>
    <dbReference type="NCBI Taxonomy" id="217031"/>
    <lineage>
        <taxon>Bacteria</taxon>
        <taxon>Bacillati</taxon>
        <taxon>Bacillota</taxon>
        <taxon>Bacilli</taxon>
        <taxon>Bacillales</taxon>
        <taxon>Bacillaceae</taxon>
        <taxon>Lederbergia</taxon>
    </lineage>
</organism>
<evidence type="ECO:0000313" key="1">
    <source>
        <dbReference type="EMBL" id="KRG16845.1"/>
    </source>
</evidence>
<name>A0A0Q9Y7K9_9BACI</name>
<dbReference type="Proteomes" id="UP000053881">
    <property type="component" value="Unassembled WGS sequence"/>
</dbReference>
<sequence>MSVDQSKIAVKKAMAIWALDEVNEEEWKPYATKRFYEQAIKEIKQSHDDKKRDITSLEIFATEPILEDEMRFVIFADWQLLDGVKTVNTQRKMYYTNVVQIDGKWYVDDIEGLEKVFINK</sequence>
<reference evidence="1 2" key="1">
    <citation type="submission" date="2015-06" db="EMBL/GenBank/DDBJ databases">
        <title>Genome sequencing project of Bacillus galactosidilyticus PL133.</title>
        <authorList>
            <person name="Gaiero J."/>
            <person name="Nicol R."/>
            <person name="Habash M."/>
        </authorList>
    </citation>
    <scope>NUCLEOTIDE SEQUENCE [LARGE SCALE GENOMIC DNA]</scope>
    <source>
        <strain evidence="1 2">PL133</strain>
    </source>
</reference>
<protein>
    <submittedName>
        <fullName evidence="1">Uncharacterized protein</fullName>
    </submittedName>
</protein>
<comment type="caution">
    <text evidence="1">The sequence shown here is derived from an EMBL/GenBank/DDBJ whole genome shotgun (WGS) entry which is preliminary data.</text>
</comment>
<evidence type="ECO:0000313" key="2">
    <source>
        <dbReference type="Proteomes" id="UP000053881"/>
    </source>
</evidence>
<dbReference type="PATRIC" id="fig|217031.4.peg.968"/>
<accession>A0A0Q9Y7K9</accession>
<dbReference type="EMBL" id="LGPB01000026">
    <property type="protein sequence ID" value="KRG16845.1"/>
    <property type="molecule type" value="Genomic_DNA"/>
</dbReference>